<proteinExistence type="predicted"/>
<keyword evidence="1" id="KW-0175">Coiled coil</keyword>
<evidence type="ECO:0000313" key="2">
    <source>
        <dbReference type="EMBL" id="MPM00631.1"/>
    </source>
</evidence>
<evidence type="ECO:0008006" key="3">
    <source>
        <dbReference type="Google" id="ProtNLM"/>
    </source>
</evidence>
<reference evidence="2" key="1">
    <citation type="submission" date="2019-08" db="EMBL/GenBank/DDBJ databases">
        <authorList>
            <person name="Kucharzyk K."/>
            <person name="Murdoch R.W."/>
            <person name="Higgins S."/>
            <person name="Loffler F."/>
        </authorList>
    </citation>
    <scope>NUCLEOTIDE SEQUENCE</scope>
</reference>
<dbReference type="EMBL" id="VSSQ01000741">
    <property type="protein sequence ID" value="MPM00631.1"/>
    <property type="molecule type" value="Genomic_DNA"/>
</dbReference>
<sequence>MTKPIKQTDKQAVIDWKSYFENYIASVKANQNESKEEKKKRIARLEANFEDWKQYYFPKYCFAPSAKFHKEAAKRELANEEWYEVHMWARELAKDVTEMMVTLYQALTGIKRNILFISNSWDKAAELLEPYRINLERNERIISDYGVQAMPGSWTYGDFVTTGNVSFLAVGAGQSPRGSRNEEVRPDKVIVSDIDTDEDVRNQSIVDKRWEWFEKAVYPTRSISKPTQYIFLGNKIANECCITKAADKADFVSTVNIVDKNGQSTWPEKNSQENIERIRKSISVRAWEGEYMNNPVSEGKVFTKMVWGECPDLRKLKQVVAYGDPGTSNKAGKGSSFKGVFIVGEYDHKYYVYTGFLDRVGSAAFVEWYYACEDYTRDKTQLLNYVENNSLQDPFYEQVFKPLFSELAKKRGYYLLMRGDNRKKPDKFVRIEGNLEPLNRNGQLILNIKEKDNPHMKQLEAQFKTIEEGLPAPADGPDCIEGAVMILRMRKAQDVSKLTLGMRPKNSPNKF</sequence>
<name>A0A644WAX9_9ZZZZ</name>
<organism evidence="2">
    <name type="scientific">bioreactor metagenome</name>
    <dbReference type="NCBI Taxonomy" id="1076179"/>
    <lineage>
        <taxon>unclassified sequences</taxon>
        <taxon>metagenomes</taxon>
        <taxon>ecological metagenomes</taxon>
    </lineage>
</organism>
<dbReference type="Gene3D" id="3.40.50.300">
    <property type="entry name" value="P-loop containing nucleotide triphosphate hydrolases"/>
    <property type="match status" value="1"/>
</dbReference>
<dbReference type="InterPro" id="IPR027417">
    <property type="entry name" value="P-loop_NTPase"/>
</dbReference>
<dbReference type="AlphaFoldDB" id="A0A644WAX9"/>
<protein>
    <recommendedName>
        <fullName evidence="3">Terminase large subunit gp17-like C-terminal domain-containing protein</fullName>
    </recommendedName>
</protein>
<evidence type="ECO:0000256" key="1">
    <source>
        <dbReference type="SAM" id="Coils"/>
    </source>
</evidence>
<accession>A0A644WAX9</accession>
<gene>
    <name evidence="2" type="ORF">SDC9_46859</name>
</gene>
<feature type="coiled-coil region" evidence="1">
    <location>
        <begin position="28"/>
        <end position="55"/>
    </location>
</feature>
<comment type="caution">
    <text evidence="2">The sequence shown here is derived from an EMBL/GenBank/DDBJ whole genome shotgun (WGS) entry which is preliminary data.</text>
</comment>